<accession>A0A6L9S374</accession>
<feature type="transmembrane region" description="Helical" evidence="1">
    <location>
        <begin position="12"/>
        <end position="34"/>
    </location>
</feature>
<evidence type="ECO:0008006" key="4">
    <source>
        <dbReference type="Google" id="ProtNLM"/>
    </source>
</evidence>
<sequence>MSRTVYRAPIALGVRGLGFGAVGLGACVVGATLIRAADVDGPLGVVLWVTLGILAAVALVFFGTGTARAAGLRSRLVLDEDGFLNATGPGAGVRRVAWRDVRKVQADGSVVSVDVAGSRQSLIRTSALDVDPRELARELRSRLNRNRGYTPLGSAQAERVDGVGR</sequence>
<keyword evidence="1" id="KW-0812">Transmembrane</keyword>
<dbReference type="PROSITE" id="PS51257">
    <property type="entry name" value="PROKAR_LIPOPROTEIN"/>
    <property type="match status" value="1"/>
</dbReference>
<dbReference type="Proteomes" id="UP000475214">
    <property type="component" value="Unassembled WGS sequence"/>
</dbReference>
<feature type="transmembrane region" description="Helical" evidence="1">
    <location>
        <begin position="46"/>
        <end position="65"/>
    </location>
</feature>
<name>A0A6L9S374_9ACTN</name>
<comment type="caution">
    <text evidence="2">The sequence shown here is derived from an EMBL/GenBank/DDBJ whole genome shotgun (WGS) entry which is preliminary data.</text>
</comment>
<dbReference type="AlphaFoldDB" id="A0A6L9S374"/>
<protein>
    <recommendedName>
        <fullName evidence="4">PH domain-containing protein</fullName>
    </recommendedName>
</protein>
<gene>
    <name evidence="2" type="ORF">G1H10_03775</name>
</gene>
<evidence type="ECO:0000256" key="1">
    <source>
        <dbReference type="SAM" id="Phobius"/>
    </source>
</evidence>
<keyword evidence="3" id="KW-1185">Reference proteome</keyword>
<dbReference type="RefSeq" id="WP_163732841.1">
    <property type="nucleotide sequence ID" value="NZ_JAAGOA010000002.1"/>
</dbReference>
<dbReference type="EMBL" id="JAAGOA010000002">
    <property type="protein sequence ID" value="NED99280.1"/>
    <property type="molecule type" value="Genomic_DNA"/>
</dbReference>
<organism evidence="2 3">
    <name type="scientific">Phytoactinopolyspora halotolerans</name>
    <dbReference type="NCBI Taxonomy" id="1981512"/>
    <lineage>
        <taxon>Bacteria</taxon>
        <taxon>Bacillati</taxon>
        <taxon>Actinomycetota</taxon>
        <taxon>Actinomycetes</taxon>
        <taxon>Jiangellales</taxon>
        <taxon>Jiangellaceae</taxon>
        <taxon>Phytoactinopolyspora</taxon>
    </lineage>
</organism>
<keyword evidence="1" id="KW-1133">Transmembrane helix</keyword>
<reference evidence="2 3" key="1">
    <citation type="submission" date="2020-02" db="EMBL/GenBank/DDBJ databases">
        <authorList>
            <person name="Li X.-J."/>
            <person name="Han X.-M."/>
        </authorList>
    </citation>
    <scope>NUCLEOTIDE SEQUENCE [LARGE SCALE GENOMIC DNA]</scope>
    <source>
        <strain evidence="2 3">CCTCC AB 2017055</strain>
    </source>
</reference>
<evidence type="ECO:0000313" key="3">
    <source>
        <dbReference type="Proteomes" id="UP000475214"/>
    </source>
</evidence>
<keyword evidence="1" id="KW-0472">Membrane</keyword>
<evidence type="ECO:0000313" key="2">
    <source>
        <dbReference type="EMBL" id="NED99280.1"/>
    </source>
</evidence>
<proteinExistence type="predicted"/>